<dbReference type="GO" id="GO:0000448">
    <property type="term" value="P:cleavage in ITS2 between 5.8S rRNA and LSU-rRNA of tricistronic rRNA transcript (SSU-rRNA, 5.8S rRNA, LSU-rRNA)"/>
    <property type="evidence" value="ECO:0007669"/>
    <property type="project" value="TreeGrafter"/>
</dbReference>
<proteinExistence type="inferred from homology"/>
<dbReference type="InterPro" id="IPR027417">
    <property type="entry name" value="P-loop_NTPase"/>
</dbReference>
<evidence type="ECO:0000256" key="1">
    <source>
        <dbReference type="ARBA" id="ARBA00004604"/>
    </source>
</evidence>
<gene>
    <name evidence="11" type="ORF">FisN_20Hu276</name>
</gene>
<accession>A0A1Z5JPU7</accession>
<keyword evidence="3" id="KW-0698">rRNA processing</keyword>
<dbReference type="GO" id="GO:0005524">
    <property type="term" value="F:ATP binding"/>
    <property type="evidence" value="ECO:0007669"/>
    <property type="project" value="UniProtKB-KW"/>
</dbReference>
<evidence type="ECO:0000259" key="10">
    <source>
        <dbReference type="Pfam" id="PF25467"/>
    </source>
</evidence>
<dbReference type="InParanoid" id="A0A1Z5JPU7"/>
<protein>
    <submittedName>
        <fullName evidence="11">Uncharacterized protein</fullName>
    </submittedName>
</protein>
<comment type="similarity">
    <text evidence="2">Belongs to the Clp1 family. NOL9/GRC3 subfamily.</text>
</comment>
<dbReference type="Gene3D" id="3.40.50.300">
    <property type="entry name" value="P-loop containing nucleotide triphosphate hydrolases"/>
    <property type="match status" value="1"/>
</dbReference>
<comment type="subcellular location">
    <subcellularLocation>
        <location evidence="1">Nucleus</location>
        <location evidence="1">Nucleolus</location>
    </subcellularLocation>
</comment>
<dbReference type="OrthoDB" id="2405412at2759"/>
<keyword evidence="5" id="KW-0547">Nucleotide-binding</keyword>
<name>A0A1Z5JPU7_FISSO</name>
<evidence type="ECO:0000259" key="9">
    <source>
        <dbReference type="Pfam" id="PF16575"/>
    </source>
</evidence>
<evidence type="ECO:0000313" key="12">
    <source>
        <dbReference type="Proteomes" id="UP000198406"/>
    </source>
</evidence>
<evidence type="ECO:0000256" key="7">
    <source>
        <dbReference type="ARBA" id="ARBA00022840"/>
    </source>
</evidence>
<feature type="domain" description="NOL9 C-terminal" evidence="10">
    <location>
        <begin position="476"/>
        <end position="547"/>
    </location>
</feature>
<comment type="caution">
    <text evidence="11">The sequence shown here is derived from an EMBL/GenBank/DDBJ whole genome shotgun (WGS) entry which is preliminary data.</text>
</comment>
<dbReference type="SUPFAM" id="SSF52540">
    <property type="entry name" value="P-loop containing nucleoside triphosphate hydrolases"/>
    <property type="match status" value="1"/>
</dbReference>
<dbReference type="EMBL" id="BDSP01000101">
    <property type="protein sequence ID" value="GAX16050.1"/>
    <property type="molecule type" value="Genomic_DNA"/>
</dbReference>
<evidence type="ECO:0000313" key="11">
    <source>
        <dbReference type="EMBL" id="GAX16050.1"/>
    </source>
</evidence>
<keyword evidence="8" id="KW-0539">Nucleus</keyword>
<dbReference type="InterPro" id="IPR045116">
    <property type="entry name" value="Clp1/Grc3"/>
</dbReference>
<keyword evidence="6" id="KW-0418">Kinase</keyword>
<evidence type="ECO:0000256" key="4">
    <source>
        <dbReference type="ARBA" id="ARBA00022679"/>
    </source>
</evidence>
<keyword evidence="4" id="KW-0808">Transferase</keyword>
<dbReference type="InterPro" id="IPR057570">
    <property type="entry name" value="NOL9_C"/>
</dbReference>
<dbReference type="InterPro" id="IPR032319">
    <property type="entry name" value="CLP1_P"/>
</dbReference>
<evidence type="ECO:0000256" key="8">
    <source>
        <dbReference type="ARBA" id="ARBA00023242"/>
    </source>
</evidence>
<dbReference type="Proteomes" id="UP000198406">
    <property type="component" value="Unassembled WGS sequence"/>
</dbReference>
<dbReference type="GO" id="GO:0005730">
    <property type="term" value="C:nucleolus"/>
    <property type="evidence" value="ECO:0007669"/>
    <property type="project" value="UniProtKB-SubCell"/>
</dbReference>
<evidence type="ECO:0000256" key="5">
    <source>
        <dbReference type="ARBA" id="ARBA00022741"/>
    </source>
</evidence>
<feature type="domain" description="Clp1 P-loop" evidence="9">
    <location>
        <begin position="181"/>
        <end position="329"/>
    </location>
</feature>
<dbReference type="AlphaFoldDB" id="A0A1Z5JPU7"/>
<dbReference type="PANTHER" id="PTHR12755:SF3">
    <property type="entry name" value="POLYNUCLEOTIDE 5'-HYDROXYL-KINASE NOL9"/>
    <property type="match status" value="1"/>
</dbReference>
<dbReference type="PANTHER" id="PTHR12755">
    <property type="entry name" value="CLEAVAGE/POLYADENYLATION FACTOR IA SUBUNIT CLP1P"/>
    <property type="match status" value="1"/>
</dbReference>
<evidence type="ECO:0000256" key="6">
    <source>
        <dbReference type="ARBA" id="ARBA00022777"/>
    </source>
</evidence>
<dbReference type="GO" id="GO:0051731">
    <property type="term" value="F:polynucleotide 5'-hydroxyl-kinase activity"/>
    <property type="evidence" value="ECO:0007669"/>
    <property type="project" value="InterPro"/>
</dbReference>
<keyword evidence="7" id="KW-0067">ATP-binding</keyword>
<sequence length="604" mass="66895">MLKAGQKRPHPDDEQPWFVEQENAGQYSIHSRSKCIIALEGRGRIRSLSPKAITIIANGYSLPPHVETDDESRISSSTKFLDFDCPAWASALTVEMPDGAVLEISSTPNRVRILSAHDAEARPTVIPLSWQTAVQEIEDDWRNFLQRRTRESTLLYESTSLDDPLTTEHSSKQTYKVAFTGTKGVGKSTCLRYCLNRLLSNPELTPKVAVLDADVGQPELGPPGMLTLSIRTEPLLKHPYSHLLTKKRPEYVDACFYGSITSQTNPERYIHCVRYLLEAFHTLVDDQIPLLINLDGWVQGLGLEILQTLIHDVLRPWHVIQIERKLKPSELGTGKVEYILHSCLAFDSGALEKAVDIPTASDNESLPEAQVQNNPINCSDLVSGPSMSLPPSSLRNLRLLAYFLDTAEGEDPGEVWDSIGIGQNKQEGFLQDTHCEWAKRLASSLPYMVPFEMVHCTFASLEQQTDFERWSKVHPETAMESIMNLFNGSIVGLCTKSSEESRGSDFTACVGLGIVRSVDVGKGLFYILTPVDGDKLQSVHTLCLASGSITLPMEALFRGVVAESFPRISFEIGTSKLSILGADPMKSRNSIGRRSLQNNANASL</sequence>
<organism evidence="11 12">
    <name type="scientific">Fistulifera solaris</name>
    <name type="common">Oleaginous diatom</name>
    <dbReference type="NCBI Taxonomy" id="1519565"/>
    <lineage>
        <taxon>Eukaryota</taxon>
        <taxon>Sar</taxon>
        <taxon>Stramenopiles</taxon>
        <taxon>Ochrophyta</taxon>
        <taxon>Bacillariophyta</taxon>
        <taxon>Bacillariophyceae</taxon>
        <taxon>Bacillariophycidae</taxon>
        <taxon>Naviculales</taxon>
        <taxon>Naviculaceae</taxon>
        <taxon>Fistulifera</taxon>
    </lineage>
</organism>
<keyword evidence="12" id="KW-1185">Reference proteome</keyword>
<evidence type="ECO:0000256" key="3">
    <source>
        <dbReference type="ARBA" id="ARBA00022552"/>
    </source>
</evidence>
<dbReference type="Pfam" id="PF25467">
    <property type="entry name" value="NOL9_C"/>
    <property type="match status" value="1"/>
</dbReference>
<evidence type="ECO:0000256" key="2">
    <source>
        <dbReference type="ARBA" id="ARBA00011003"/>
    </source>
</evidence>
<dbReference type="Pfam" id="PF16575">
    <property type="entry name" value="CLP1_P"/>
    <property type="match status" value="1"/>
</dbReference>
<reference evidence="11 12" key="1">
    <citation type="journal article" date="2015" name="Plant Cell">
        <title>Oil accumulation by the oleaginous diatom Fistulifera solaris as revealed by the genome and transcriptome.</title>
        <authorList>
            <person name="Tanaka T."/>
            <person name="Maeda Y."/>
            <person name="Veluchamy A."/>
            <person name="Tanaka M."/>
            <person name="Abida H."/>
            <person name="Marechal E."/>
            <person name="Bowler C."/>
            <person name="Muto M."/>
            <person name="Sunaga Y."/>
            <person name="Tanaka M."/>
            <person name="Yoshino T."/>
            <person name="Taniguchi T."/>
            <person name="Fukuda Y."/>
            <person name="Nemoto M."/>
            <person name="Matsumoto M."/>
            <person name="Wong P.S."/>
            <person name="Aburatani S."/>
            <person name="Fujibuchi W."/>
        </authorList>
    </citation>
    <scope>NUCLEOTIDE SEQUENCE [LARGE SCALE GENOMIC DNA]</scope>
    <source>
        <strain evidence="11 12">JPCC DA0580</strain>
    </source>
</reference>